<protein>
    <submittedName>
        <fullName evidence="1">Uncharacterized protein</fullName>
    </submittedName>
</protein>
<gene>
    <name evidence="1" type="ORF">M422DRAFT_177179</name>
</gene>
<evidence type="ECO:0000313" key="1">
    <source>
        <dbReference type="EMBL" id="KIJ38051.1"/>
    </source>
</evidence>
<reference evidence="1 2" key="1">
    <citation type="submission" date="2014-06" db="EMBL/GenBank/DDBJ databases">
        <title>Evolutionary Origins and Diversification of the Mycorrhizal Mutualists.</title>
        <authorList>
            <consortium name="DOE Joint Genome Institute"/>
            <consortium name="Mycorrhizal Genomics Consortium"/>
            <person name="Kohler A."/>
            <person name="Kuo A."/>
            <person name="Nagy L.G."/>
            <person name="Floudas D."/>
            <person name="Copeland A."/>
            <person name="Barry K.W."/>
            <person name="Cichocki N."/>
            <person name="Veneault-Fourrey C."/>
            <person name="LaButti K."/>
            <person name="Lindquist E.A."/>
            <person name="Lipzen A."/>
            <person name="Lundell T."/>
            <person name="Morin E."/>
            <person name="Murat C."/>
            <person name="Riley R."/>
            <person name="Ohm R."/>
            <person name="Sun H."/>
            <person name="Tunlid A."/>
            <person name="Henrissat B."/>
            <person name="Grigoriev I.V."/>
            <person name="Hibbett D.S."/>
            <person name="Martin F."/>
        </authorList>
    </citation>
    <scope>NUCLEOTIDE SEQUENCE [LARGE SCALE GENOMIC DNA]</scope>
    <source>
        <strain evidence="1 2">SS14</strain>
    </source>
</reference>
<evidence type="ECO:0000313" key="2">
    <source>
        <dbReference type="Proteomes" id="UP000054279"/>
    </source>
</evidence>
<proteinExistence type="predicted"/>
<organism evidence="1 2">
    <name type="scientific">Sphaerobolus stellatus (strain SS14)</name>
    <dbReference type="NCBI Taxonomy" id="990650"/>
    <lineage>
        <taxon>Eukaryota</taxon>
        <taxon>Fungi</taxon>
        <taxon>Dikarya</taxon>
        <taxon>Basidiomycota</taxon>
        <taxon>Agaricomycotina</taxon>
        <taxon>Agaricomycetes</taxon>
        <taxon>Phallomycetidae</taxon>
        <taxon>Geastrales</taxon>
        <taxon>Sphaerobolaceae</taxon>
        <taxon>Sphaerobolus</taxon>
    </lineage>
</organism>
<accession>A0A0C9VKN2</accession>
<dbReference type="AlphaFoldDB" id="A0A0C9VKN2"/>
<sequence>MAETVFDPWAVKHNLFSILQGREKKPNDHKNKTWLINNSEWTEEKKETLKSAWRKEGNVASEAQLDWEAEVMCYIKVVERVNARIPSSFILHGPIFHPPTGFYSSFQNLCVGDDPESYIVLPLLVQSPAYSYNTRVLNGECPVPTCPKKKNQQKKGFNSSGFRTVYGLESNMRVIGRTYFCPNHGTYTTTSPDKFIGHFKPWELGGLPYFGERSGCTRQLFDLIVQLRPTCSIGSIKETIKQMHLLHDLRIQSSWTKDALLCKERGDLKTQIPGFPTKLVAAVEDTGHDGLLSINAYPSETFIREVYDCFLRMQRFEESERYMRTLAGLSIGIDATIKVAKKANIYLYAENKKQINVINAFEGGLATFVNEDLELVGYEMLLGNSPLDFCKALREYAERSEELGVDFLHQGQVSVDKCCEFRSAIQIVLPEMCVLMDLWHLENRIMSTIPKKSAFHKAVKQELSKALIQTPSKGKGEPTAYWPKKVQKENLEKLWTKYESLGGVWTAETAKTFPLQVKHAGDGCLQPRLPSLPSHTSGNENWHGFINSLTRGHASSLPTVLGLLADATLRRNISLKLRHLSQSPTSPSRLFRAEANGNPNLFLLDDILRDTERLTGIQQPRFLDICPGHHFGLVKRVEGY</sequence>
<keyword evidence="2" id="KW-1185">Reference proteome</keyword>
<dbReference type="Proteomes" id="UP000054279">
    <property type="component" value="Unassembled WGS sequence"/>
</dbReference>
<dbReference type="OrthoDB" id="2797511at2759"/>
<name>A0A0C9VKN2_SPHS4</name>
<dbReference type="EMBL" id="KN837164">
    <property type="protein sequence ID" value="KIJ38051.1"/>
    <property type="molecule type" value="Genomic_DNA"/>
</dbReference>
<dbReference type="HOGENOM" id="CLU_029863_0_0_1"/>